<protein>
    <recommendedName>
        <fullName evidence="4">CN hydrolase domain-containing protein</fullName>
    </recommendedName>
</protein>
<dbReference type="PROSITE" id="PS00921">
    <property type="entry name" value="NITRIL_CHT_2"/>
    <property type="match status" value="1"/>
</dbReference>
<dbReference type="AlphaFoldDB" id="A0A8H5CAK7"/>
<dbReference type="Pfam" id="PF00795">
    <property type="entry name" value="CN_hydrolase"/>
    <property type="match status" value="1"/>
</dbReference>
<accession>A0A8H5CAK7</accession>
<dbReference type="SUPFAM" id="SSF56317">
    <property type="entry name" value="Carbon-nitrogen hydrolase"/>
    <property type="match status" value="1"/>
</dbReference>
<dbReference type="CDD" id="cd07564">
    <property type="entry name" value="nitrilases_CHs"/>
    <property type="match status" value="1"/>
</dbReference>
<evidence type="ECO:0000256" key="3">
    <source>
        <dbReference type="PROSITE-ProRule" id="PRU10139"/>
    </source>
</evidence>
<dbReference type="GO" id="GO:0016836">
    <property type="term" value="F:hydro-lyase activity"/>
    <property type="evidence" value="ECO:0007669"/>
    <property type="project" value="UniProtKB-ARBA"/>
</dbReference>
<evidence type="ECO:0000259" key="4">
    <source>
        <dbReference type="PROSITE" id="PS50263"/>
    </source>
</evidence>
<organism evidence="5 6">
    <name type="scientific">Tetrapyrgos nigripes</name>
    <dbReference type="NCBI Taxonomy" id="182062"/>
    <lineage>
        <taxon>Eukaryota</taxon>
        <taxon>Fungi</taxon>
        <taxon>Dikarya</taxon>
        <taxon>Basidiomycota</taxon>
        <taxon>Agaricomycotina</taxon>
        <taxon>Agaricomycetes</taxon>
        <taxon>Agaricomycetidae</taxon>
        <taxon>Agaricales</taxon>
        <taxon>Marasmiineae</taxon>
        <taxon>Marasmiaceae</taxon>
        <taxon>Tetrapyrgos</taxon>
    </lineage>
</organism>
<dbReference type="PANTHER" id="PTHR46044:SF14">
    <property type="entry name" value="ARYLACETONITRILASE"/>
    <property type="match status" value="1"/>
</dbReference>
<reference evidence="5 6" key="1">
    <citation type="journal article" date="2020" name="ISME J.">
        <title>Uncovering the hidden diversity of litter-decomposition mechanisms in mushroom-forming fungi.</title>
        <authorList>
            <person name="Floudas D."/>
            <person name="Bentzer J."/>
            <person name="Ahren D."/>
            <person name="Johansson T."/>
            <person name="Persson P."/>
            <person name="Tunlid A."/>
        </authorList>
    </citation>
    <scope>NUCLEOTIDE SEQUENCE [LARGE SCALE GENOMIC DNA]</scope>
    <source>
        <strain evidence="5 6">CBS 291.85</strain>
    </source>
</reference>
<dbReference type="InterPro" id="IPR003010">
    <property type="entry name" value="C-N_Hydrolase"/>
</dbReference>
<dbReference type="InterPro" id="IPR000132">
    <property type="entry name" value="Nitrilase/CN_hydratase_CS"/>
</dbReference>
<evidence type="ECO:0000313" key="5">
    <source>
        <dbReference type="EMBL" id="KAF5337734.1"/>
    </source>
</evidence>
<dbReference type="Gene3D" id="3.60.110.10">
    <property type="entry name" value="Carbon-nitrogen hydrolase"/>
    <property type="match status" value="1"/>
</dbReference>
<name>A0A8H5CAK7_9AGAR</name>
<feature type="active site" description="Proton acceptor" evidence="3">
    <location>
        <position position="45"/>
    </location>
</feature>
<dbReference type="InterPro" id="IPR044149">
    <property type="entry name" value="Nitrilases_CHs"/>
</dbReference>
<keyword evidence="2" id="KW-0378">Hydrolase</keyword>
<comment type="caution">
    <text evidence="5">The sequence shown here is derived from an EMBL/GenBank/DDBJ whole genome shotgun (WGS) entry which is preliminary data.</text>
</comment>
<dbReference type="Proteomes" id="UP000559256">
    <property type="component" value="Unassembled WGS sequence"/>
</dbReference>
<comment type="similarity">
    <text evidence="1">Belongs to the carbon-nitrogen hydrolase superfamily. Nitrilase family.</text>
</comment>
<dbReference type="PROSITE" id="PS00920">
    <property type="entry name" value="NITRIL_CHT_1"/>
    <property type="match status" value="1"/>
</dbReference>
<proteinExistence type="inferred from homology"/>
<dbReference type="OrthoDB" id="10250282at2759"/>
<dbReference type="PROSITE" id="PS50263">
    <property type="entry name" value="CN_HYDROLASE"/>
    <property type="match status" value="1"/>
</dbReference>
<dbReference type="EMBL" id="JAACJM010000209">
    <property type="protein sequence ID" value="KAF5337734.1"/>
    <property type="molecule type" value="Genomic_DNA"/>
</dbReference>
<dbReference type="PANTHER" id="PTHR46044">
    <property type="entry name" value="NITRILASE"/>
    <property type="match status" value="1"/>
</dbReference>
<evidence type="ECO:0000313" key="6">
    <source>
        <dbReference type="Proteomes" id="UP000559256"/>
    </source>
</evidence>
<dbReference type="GO" id="GO:0000257">
    <property type="term" value="F:nitrilase activity"/>
    <property type="evidence" value="ECO:0007669"/>
    <property type="project" value="UniProtKB-ARBA"/>
</dbReference>
<evidence type="ECO:0000256" key="1">
    <source>
        <dbReference type="ARBA" id="ARBA00008129"/>
    </source>
</evidence>
<dbReference type="InterPro" id="IPR036526">
    <property type="entry name" value="C-N_Hydrolase_sf"/>
</dbReference>
<keyword evidence="6" id="KW-1185">Reference proteome</keyword>
<sequence length="337" mass="36858">MSSPLKIAAVQAEPVWWDLQGGVAKVISLIKEAAANGADLIGFPESFIPGYPGTIWTGGFDPDFLVQFQKNCLDVQSEEFNKIRRAARDAKIWVVLGFTEVSGYSMYGALVFINDQGQVVLHRRKIKPTGQERTIWGDGPADSLQSVVDGPKGFKIGGLNCWENLQPLLRFHHYSLGCQVHVAAWPYLCSYNDPKIYPQFVGEMQTIATRLAALEGQMYAICATQIITPQNYELCRVQDTLWSPPSGGGFAAIYGPDGAKLTPDIDPGKECILYADVDHDAIRMAKLAADPIGHYSRPDLLSLNVGSASSPKNPATLVRSAIVTDYTLTSRIPPLED</sequence>
<feature type="domain" description="CN hydrolase" evidence="4">
    <location>
        <begin position="5"/>
        <end position="279"/>
    </location>
</feature>
<gene>
    <name evidence="5" type="ORF">D9758_016041</name>
</gene>
<evidence type="ECO:0000256" key="2">
    <source>
        <dbReference type="ARBA" id="ARBA00022801"/>
    </source>
</evidence>